<evidence type="ECO:0000313" key="3">
    <source>
        <dbReference type="Proteomes" id="UP000250234"/>
    </source>
</evidence>
<feature type="chain" id="PRO_5030061518" evidence="1">
    <location>
        <begin position="26"/>
        <end position="141"/>
    </location>
</feature>
<reference evidence="2 3" key="1">
    <citation type="submission" date="2018-06" db="EMBL/GenBank/DDBJ databases">
        <authorList>
            <consortium name="Pathogen Informatics"/>
            <person name="Doyle S."/>
        </authorList>
    </citation>
    <scope>NUCLEOTIDE SEQUENCE [LARGE SCALE GENOMIC DNA]</scope>
    <source>
        <strain evidence="2 3">NCTC8081</strain>
    </source>
</reference>
<keyword evidence="1" id="KW-0732">Signal</keyword>
<name>A0A2X3C3M2_CLOPF</name>
<dbReference type="RefSeq" id="WP_110020824.1">
    <property type="nucleotide sequence ID" value="NZ_CATNYA010000040.1"/>
</dbReference>
<sequence length="141" mass="15367">MIKKLISGALLATTITVFSSITALAAGASAPFSASFYSGEEAVSYLDGSQNGKYYSLTPGRASLDVTSMYGKGAVNVSIRLKRFWSSDMVVDTKEVEWPGHYTFGGVPETSSKYYLFFQCNPSISNTKTQYKITGTVNDWH</sequence>
<protein>
    <submittedName>
        <fullName evidence="2">Uncharacterized protein</fullName>
    </submittedName>
</protein>
<organism evidence="2 3">
    <name type="scientific">Clostridium perfringens</name>
    <dbReference type="NCBI Taxonomy" id="1502"/>
    <lineage>
        <taxon>Bacteria</taxon>
        <taxon>Bacillati</taxon>
        <taxon>Bacillota</taxon>
        <taxon>Clostridia</taxon>
        <taxon>Eubacteriales</taxon>
        <taxon>Clostridiaceae</taxon>
        <taxon>Clostridium</taxon>
    </lineage>
</organism>
<feature type="signal peptide" evidence="1">
    <location>
        <begin position="1"/>
        <end position="25"/>
    </location>
</feature>
<accession>A0A2X3C3M2</accession>
<proteinExistence type="predicted"/>
<dbReference type="EMBL" id="UAWO01000002">
    <property type="protein sequence ID" value="SQC06426.1"/>
    <property type="molecule type" value="Genomic_DNA"/>
</dbReference>
<evidence type="ECO:0000256" key="1">
    <source>
        <dbReference type="SAM" id="SignalP"/>
    </source>
</evidence>
<gene>
    <name evidence="2" type="ORF">NCTC8081_00536</name>
</gene>
<dbReference type="AlphaFoldDB" id="A0A2X3C3M2"/>
<evidence type="ECO:0000313" key="2">
    <source>
        <dbReference type="EMBL" id="SQC06426.1"/>
    </source>
</evidence>
<dbReference type="Proteomes" id="UP000250234">
    <property type="component" value="Unassembled WGS sequence"/>
</dbReference>